<dbReference type="RefSeq" id="WP_308482320.1">
    <property type="nucleotide sequence ID" value="NZ_OY726397.1"/>
</dbReference>
<protein>
    <submittedName>
        <fullName evidence="2">Uncharacterized protein</fullName>
    </submittedName>
</protein>
<reference evidence="2 3" key="1">
    <citation type="submission" date="2023-08" db="EMBL/GenBank/DDBJ databases">
        <authorList>
            <person name="Folkvardsen B D."/>
            <person name="Norman A."/>
        </authorList>
    </citation>
    <scope>NUCLEOTIDE SEQUENCE [LARGE SCALE GENOMIC DNA]</scope>
    <source>
        <strain evidence="2 3">Mu0053</strain>
    </source>
</reference>
<keyword evidence="3" id="KW-1185">Reference proteome</keyword>
<evidence type="ECO:0000256" key="1">
    <source>
        <dbReference type="SAM" id="Phobius"/>
    </source>
</evidence>
<keyword evidence="1" id="KW-0472">Membrane</keyword>
<name>A0ABM9LP77_9MYCO</name>
<evidence type="ECO:0000313" key="3">
    <source>
        <dbReference type="Proteomes" id="UP001190465"/>
    </source>
</evidence>
<feature type="transmembrane region" description="Helical" evidence="1">
    <location>
        <begin position="18"/>
        <end position="40"/>
    </location>
</feature>
<dbReference type="EMBL" id="OY726397">
    <property type="protein sequence ID" value="CAJ1502369.1"/>
    <property type="molecule type" value="Genomic_DNA"/>
</dbReference>
<organism evidence="2 3">
    <name type="scientific">[Mycobacterium] burgundiense</name>
    <dbReference type="NCBI Taxonomy" id="3064286"/>
    <lineage>
        <taxon>Bacteria</taxon>
        <taxon>Bacillati</taxon>
        <taxon>Actinomycetota</taxon>
        <taxon>Actinomycetes</taxon>
        <taxon>Mycobacteriales</taxon>
        <taxon>Mycobacteriaceae</taxon>
        <taxon>Mycolicibacterium</taxon>
    </lineage>
</organism>
<proteinExistence type="predicted"/>
<dbReference type="Proteomes" id="UP001190465">
    <property type="component" value="Chromosome"/>
</dbReference>
<accession>A0ABM9LP77</accession>
<sequence>MPRCHYCHFRGAHGRAKLVFMMVLMLFLGMLVAVSVAAVLDLTPDTHRQASQHGDLQF</sequence>
<evidence type="ECO:0000313" key="2">
    <source>
        <dbReference type="EMBL" id="CAJ1502369.1"/>
    </source>
</evidence>
<gene>
    <name evidence="2" type="ORF">MU0053_002164</name>
</gene>
<keyword evidence="1" id="KW-1133">Transmembrane helix</keyword>
<keyword evidence="1" id="KW-0812">Transmembrane</keyword>